<evidence type="ECO:0000256" key="1">
    <source>
        <dbReference type="SAM" id="MobiDB-lite"/>
    </source>
</evidence>
<keyword evidence="2" id="KW-0732">Signal</keyword>
<feature type="region of interest" description="Disordered" evidence="1">
    <location>
        <begin position="78"/>
        <end position="107"/>
    </location>
</feature>
<organism evidence="3 4">
    <name type="scientific">Pseudoalteromonas spongiae</name>
    <dbReference type="NCBI Taxonomy" id="298657"/>
    <lineage>
        <taxon>Bacteria</taxon>
        <taxon>Pseudomonadati</taxon>
        <taxon>Pseudomonadota</taxon>
        <taxon>Gammaproteobacteria</taxon>
        <taxon>Alteromonadales</taxon>
        <taxon>Pseudoalteromonadaceae</taxon>
        <taxon>Pseudoalteromonas</taxon>
    </lineage>
</organism>
<evidence type="ECO:0000313" key="4">
    <source>
        <dbReference type="Proteomes" id="UP001382455"/>
    </source>
</evidence>
<feature type="chain" id="PRO_5046316744" evidence="2">
    <location>
        <begin position="19"/>
        <end position="128"/>
    </location>
</feature>
<sequence length="128" mass="14499">MRTLLFLFCLLNASSVFAAQPPTKEPKNTPSNKALKPQSDSKNAIDWGDWDKKFQPQQRYGVGIKGKLQNAISELDKSNLLNDTSGVSSTPKTPTDKNKKRKDIKKMKQELKALEEKVKQEIESDEDY</sequence>
<protein>
    <submittedName>
        <fullName evidence="3">Uncharacterized protein</fullName>
    </submittedName>
</protein>
<feature type="signal peptide" evidence="2">
    <location>
        <begin position="1"/>
        <end position="18"/>
    </location>
</feature>
<accession>A0ABU8ETM1</accession>
<feature type="compositionally biased region" description="Polar residues" evidence="1">
    <location>
        <begin position="28"/>
        <end position="42"/>
    </location>
</feature>
<evidence type="ECO:0000256" key="2">
    <source>
        <dbReference type="SAM" id="SignalP"/>
    </source>
</evidence>
<name>A0ABU8ETM1_9GAMM</name>
<reference evidence="3 4" key="1">
    <citation type="submission" date="2023-12" db="EMBL/GenBank/DDBJ databases">
        <title>Friends and Foes: Symbiotic and Algicidal bacterial influence on Karenia brevis blooms.</title>
        <authorList>
            <person name="Fei C."/>
            <person name="Mohamed A.R."/>
            <person name="Booker A."/>
            <person name="Arshad M."/>
            <person name="Klass S."/>
            <person name="Ahn S."/>
            <person name="Gilbert P.M."/>
            <person name="Heil C.A."/>
            <person name="Martinez J.M."/>
            <person name="Amin S.A."/>
        </authorList>
    </citation>
    <scope>NUCLEOTIDE SEQUENCE [LARGE SCALE GENOMIC DNA]</scope>
    <source>
        <strain evidence="3 4">CE15</strain>
    </source>
</reference>
<gene>
    <name evidence="3" type="ORF">WAE96_11650</name>
</gene>
<dbReference type="EMBL" id="JBAWKS010000001">
    <property type="protein sequence ID" value="MEI4550322.1"/>
    <property type="molecule type" value="Genomic_DNA"/>
</dbReference>
<feature type="region of interest" description="Disordered" evidence="1">
    <location>
        <begin position="20"/>
        <end position="49"/>
    </location>
</feature>
<evidence type="ECO:0000313" key="3">
    <source>
        <dbReference type="EMBL" id="MEI4550322.1"/>
    </source>
</evidence>
<keyword evidence="4" id="KW-1185">Reference proteome</keyword>
<dbReference type="Proteomes" id="UP001382455">
    <property type="component" value="Unassembled WGS sequence"/>
</dbReference>
<comment type="caution">
    <text evidence="3">The sequence shown here is derived from an EMBL/GenBank/DDBJ whole genome shotgun (WGS) entry which is preliminary data.</text>
</comment>
<feature type="compositionally biased region" description="Polar residues" evidence="1">
    <location>
        <begin position="79"/>
        <end position="93"/>
    </location>
</feature>
<proteinExistence type="predicted"/>
<dbReference type="RefSeq" id="WP_336435551.1">
    <property type="nucleotide sequence ID" value="NZ_JBAWKS010000001.1"/>
</dbReference>